<dbReference type="EMBL" id="JAINVZ010000012">
    <property type="protein sequence ID" value="MBY8886908.1"/>
    <property type="molecule type" value="Genomic_DNA"/>
</dbReference>
<organism evidence="1 2">
    <name type="scientific">Streptantibioticus parmotrematis</name>
    <dbReference type="NCBI Taxonomy" id="2873249"/>
    <lineage>
        <taxon>Bacteria</taxon>
        <taxon>Bacillati</taxon>
        <taxon>Actinomycetota</taxon>
        <taxon>Actinomycetes</taxon>
        <taxon>Kitasatosporales</taxon>
        <taxon>Streptomycetaceae</taxon>
        <taxon>Streptantibioticus</taxon>
    </lineage>
</organism>
<protein>
    <submittedName>
        <fullName evidence="1">Uncharacterized protein</fullName>
    </submittedName>
</protein>
<dbReference type="RefSeq" id="WP_222979585.1">
    <property type="nucleotide sequence ID" value="NZ_JAINVZ010000012.1"/>
</dbReference>
<accession>A0ABS7QVG7</accession>
<proteinExistence type="predicted"/>
<evidence type="ECO:0000313" key="1">
    <source>
        <dbReference type="EMBL" id="MBY8886908.1"/>
    </source>
</evidence>
<reference evidence="1 2" key="1">
    <citation type="submission" date="2021-08" db="EMBL/GenBank/DDBJ databases">
        <title>Streptomyces sp. PTM05 isolated from lichen.</title>
        <authorList>
            <person name="Somphong A."/>
            <person name="Phongsopitanun W."/>
            <person name="Tanasupawat S."/>
        </authorList>
    </citation>
    <scope>NUCLEOTIDE SEQUENCE [LARGE SCALE GENOMIC DNA]</scope>
    <source>
        <strain evidence="1 2">Ptm05</strain>
    </source>
</reference>
<comment type="caution">
    <text evidence="1">The sequence shown here is derived from an EMBL/GenBank/DDBJ whole genome shotgun (WGS) entry which is preliminary data.</text>
</comment>
<gene>
    <name evidence="1" type="ORF">K7472_18880</name>
</gene>
<sequence>MGGPDECGTEPELIVDDQKAAEHGYATGWAEAVAGARALNRALPAPLRGRVRAVAWVSHDGCGAVQLSASDADALAGWLSDHAA</sequence>
<dbReference type="Proteomes" id="UP001198565">
    <property type="component" value="Unassembled WGS sequence"/>
</dbReference>
<keyword evidence="2" id="KW-1185">Reference proteome</keyword>
<name>A0ABS7QVG7_9ACTN</name>
<evidence type="ECO:0000313" key="2">
    <source>
        <dbReference type="Proteomes" id="UP001198565"/>
    </source>
</evidence>